<name>A0A9X4QZX2_9STAP</name>
<sequence length="129" mass="14830">MIENEGTESYSTDKYESFLSATDEHTSNIKRCAEIIYQLETDSDLSLSDKDLLKTELGEKVDSIKTNSQDIIDTLVTEYQLYDATAPRITTNLSGFKMIEEKVVNKNRDYRLNRDEAENDAAFYYSDID</sequence>
<dbReference type="AlphaFoldDB" id="A0A9X4QZX2"/>
<comment type="caution">
    <text evidence="1">The sequence shown here is derived from an EMBL/GenBank/DDBJ whole genome shotgun (WGS) entry which is preliminary data.</text>
</comment>
<organism evidence="1 2">
    <name type="scientific">Staphylococcus equorum</name>
    <dbReference type="NCBI Taxonomy" id="246432"/>
    <lineage>
        <taxon>Bacteria</taxon>
        <taxon>Bacillati</taxon>
        <taxon>Bacillota</taxon>
        <taxon>Bacilli</taxon>
        <taxon>Bacillales</taxon>
        <taxon>Staphylococcaceae</taxon>
        <taxon>Staphylococcus</taxon>
    </lineage>
</organism>
<dbReference type="Proteomes" id="UP001152422">
    <property type="component" value="Unassembled WGS sequence"/>
</dbReference>
<dbReference type="EMBL" id="JAMBQA010000008">
    <property type="protein sequence ID" value="MDG0847048.1"/>
    <property type="molecule type" value="Genomic_DNA"/>
</dbReference>
<evidence type="ECO:0000313" key="1">
    <source>
        <dbReference type="EMBL" id="MDG0847048.1"/>
    </source>
</evidence>
<evidence type="ECO:0000313" key="2">
    <source>
        <dbReference type="Proteomes" id="UP001152422"/>
    </source>
</evidence>
<gene>
    <name evidence="1" type="ORF">M4L89_12495</name>
</gene>
<dbReference type="RefSeq" id="WP_107518141.1">
    <property type="nucleotide sequence ID" value="NZ_JAMBPY010000008.1"/>
</dbReference>
<accession>A0A9X4QZX2</accession>
<reference evidence="1" key="1">
    <citation type="submission" date="2022-05" db="EMBL/GenBank/DDBJ databases">
        <title>Comparative genomics of Staphylococcus equorum isolates.</title>
        <authorList>
            <person name="Luelf R.H."/>
        </authorList>
    </citation>
    <scope>NUCLEOTIDE SEQUENCE</scope>
    <source>
        <strain evidence="1">TMW 2.2497</strain>
    </source>
</reference>
<proteinExistence type="predicted"/>
<protein>
    <submittedName>
        <fullName evidence="1">Uncharacterized protein</fullName>
    </submittedName>
</protein>
<keyword evidence="2" id="KW-1185">Reference proteome</keyword>